<sequence length="170" mass="18539">MFRVTERQLLCGLSTVVDCPLARPHLYDTAKKLAARCNATIAVVECKPSDSAEWRRRLEKRGRAHASGDNGHKPHKPVEWRDLESLIAGYEGCDSWPARFRLNPVPRTSSSSSGVPRRSELAIVPEQLLGSHGDTQLGRHSRLNVRSAGNKCLRLQGGAASLSLHAGAVA</sequence>
<protein>
    <submittedName>
        <fullName evidence="1">Uncharacterized protein</fullName>
    </submittedName>
</protein>
<keyword evidence="2" id="KW-1185">Reference proteome</keyword>
<organism evidence="1 2">
    <name type="scientific">Elliptochloris bilobata</name>
    <dbReference type="NCBI Taxonomy" id="381761"/>
    <lineage>
        <taxon>Eukaryota</taxon>
        <taxon>Viridiplantae</taxon>
        <taxon>Chlorophyta</taxon>
        <taxon>core chlorophytes</taxon>
        <taxon>Trebouxiophyceae</taxon>
        <taxon>Trebouxiophyceae incertae sedis</taxon>
        <taxon>Elliptochloris clade</taxon>
        <taxon>Elliptochloris</taxon>
    </lineage>
</organism>
<dbReference type="InterPro" id="IPR027417">
    <property type="entry name" value="P-loop_NTPase"/>
</dbReference>
<dbReference type="EMBL" id="JALJOU010000014">
    <property type="protein sequence ID" value="KAK9839776.1"/>
    <property type="molecule type" value="Genomic_DNA"/>
</dbReference>
<gene>
    <name evidence="1" type="ORF">WJX81_000630</name>
</gene>
<dbReference type="Gene3D" id="3.40.50.300">
    <property type="entry name" value="P-loop containing nucleotide triphosphate hydrolases"/>
    <property type="match status" value="1"/>
</dbReference>
<evidence type="ECO:0000313" key="2">
    <source>
        <dbReference type="Proteomes" id="UP001445335"/>
    </source>
</evidence>
<reference evidence="1 2" key="1">
    <citation type="journal article" date="2024" name="Nat. Commun.">
        <title>Phylogenomics reveals the evolutionary origins of lichenization in chlorophyte algae.</title>
        <authorList>
            <person name="Puginier C."/>
            <person name="Libourel C."/>
            <person name="Otte J."/>
            <person name="Skaloud P."/>
            <person name="Haon M."/>
            <person name="Grisel S."/>
            <person name="Petersen M."/>
            <person name="Berrin J.G."/>
            <person name="Delaux P.M."/>
            <person name="Dal Grande F."/>
            <person name="Keller J."/>
        </authorList>
    </citation>
    <scope>NUCLEOTIDE SEQUENCE [LARGE SCALE GENOMIC DNA]</scope>
    <source>
        <strain evidence="1 2">SAG 245.80</strain>
    </source>
</reference>
<accession>A0AAW1S1B8</accession>
<name>A0AAW1S1B8_9CHLO</name>
<comment type="caution">
    <text evidence="1">The sequence shown here is derived from an EMBL/GenBank/DDBJ whole genome shotgun (WGS) entry which is preliminary data.</text>
</comment>
<dbReference type="PANTHER" id="PTHR37807:SF3">
    <property type="entry name" value="OS07G0160300 PROTEIN"/>
    <property type="match status" value="1"/>
</dbReference>
<dbReference type="Proteomes" id="UP001445335">
    <property type="component" value="Unassembled WGS sequence"/>
</dbReference>
<proteinExistence type="predicted"/>
<evidence type="ECO:0000313" key="1">
    <source>
        <dbReference type="EMBL" id="KAK9839776.1"/>
    </source>
</evidence>
<dbReference type="AlphaFoldDB" id="A0AAW1S1B8"/>
<dbReference type="PANTHER" id="PTHR37807">
    <property type="entry name" value="OS07G0160300 PROTEIN"/>
    <property type="match status" value="1"/>
</dbReference>